<feature type="non-terminal residue" evidence="1">
    <location>
        <position position="84"/>
    </location>
</feature>
<protein>
    <recommendedName>
        <fullName evidence="3">Copia protein</fullName>
    </recommendedName>
</protein>
<evidence type="ECO:0008006" key="3">
    <source>
        <dbReference type="Google" id="ProtNLM"/>
    </source>
</evidence>
<dbReference type="EMBL" id="QJKJ01010022">
    <property type="protein sequence ID" value="RDX74894.1"/>
    <property type="molecule type" value="Genomic_DNA"/>
</dbReference>
<evidence type="ECO:0000313" key="2">
    <source>
        <dbReference type="Proteomes" id="UP000257109"/>
    </source>
</evidence>
<name>A0A371F9C9_MUCPR</name>
<proteinExistence type="predicted"/>
<reference evidence="1" key="1">
    <citation type="submission" date="2018-05" db="EMBL/GenBank/DDBJ databases">
        <title>Draft genome of Mucuna pruriens seed.</title>
        <authorList>
            <person name="Nnadi N.E."/>
            <person name="Vos R."/>
            <person name="Hasami M.H."/>
            <person name="Devisetty U.K."/>
            <person name="Aguiy J.C."/>
        </authorList>
    </citation>
    <scope>NUCLEOTIDE SEQUENCE [LARGE SCALE GENOMIC DNA]</scope>
    <source>
        <strain evidence="1">JCA_2017</strain>
    </source>
</reference>
<sequence>MYHFIRECIVKKEVELVHVKTQDQVTNIFTKLLKFEGFRILRARLDVRRPHLLGKSLRTSELNESLLGKYLTHSAKPHNLERKS</sequence>
<organism evidence="1 2">
    <name type="scientific">Mucuna pruriens</name>
    <name type="common">Velvet bean</name>
    <name type="synonym">Dolichos pruriens</name>
    <dbReference type="NCBI Taxonomy" id="157652"/>
    <lineage>
        <taxon>Eukaryota</taxon>
        <taxon>Viridiplantae</taxon>
        <taxon>Streptophyta</taxon>
        <taxon>Embryophyta</taxon>
        <taxon>Tracheophyta</taxon>
        <taxon>Spermatophyta</taxon>
        <taxon>Magnoliopsida</taxon>
        <taxon>eudicotyledons</taxon>
        <taxon>Gunneridae</taxon>
        <taxon>Pentapetalae</taxon>
        <taxon>rosids</taxon>
        <taxon>fabids</taxon>
        <taxon>Fabales</taxon>
        <taxon>Fabaceae</taxon>
        <taxon>Papilionoideae</taxon>
        <taxon>50 kb inversion clade</taxon>
        <taxon>NPAAA clade</taxon>
        <taxon>indigoferoid/millettioid clade</taxon>
        <taxon>Phaseoleae</taxon>
        <taxon>Mucuna</taxon>
    </lineage>
</organism>
<accession>A0A371F9C9</accession>
<dbReference type="OrthoDB" id="2551793at2759"/>
<comment type="caution">
    <text evidence="1">The sequence shown here is derived from an EMBL/GenBank/DDBJ whole genome shotgun (WGS) entry which is preliminary data.</text>
</comment>
<gene>
    <name evidence="1" type="ORF">CR513_45295</name>
</gene>
<keyword evidence="2" id="KW-1185">Reference proteome</keyword>
<evidence type="ECO:0000313" key="1">
    <source>
        <dbReference type="EMBL" id="RDX74894.1"/>
    </source>
</evidence>
<dbReference type="AlphaFoldDB" id="A0A371F9C9"/>
<dbReference type="Proteomes" id="UP000257109">
    <property type="component" value="Unassembled WGS sequence"/>
</dbReference>
<feature type="non-terminal residue" evidence="1">
    <location>
        <position position="1"/>
    </location>
</feature>